<evidence type="ECO:0000313" key="9">
    <source>
        <dbReference type="Proteomes" id="UP000501168"/>
    </source>
</evidence>
<evidence type="ECO:0000259" key="6">
    <source>
        <dbReference type="Pfam" id="PF02631"/>
    </source>
</evidence>
<dbReference type="HAMAP" id="MF_01114">
    <property type="entry name" value="RecX"/>
    <property type="match status" value="1"/>
</dbReference>
<gene>
    <name evidence="5" type="primary">recX</name>
    <name evidence="8" type="ORF">IPMB12_08060</name>
</gene>
<dbReference type="Gene3D" id="1.10.10.10">
    <property type="entry name" value="Winged helix-like DNA-binding domain superfamily/Winged helix DNA-binding domain"/>
    <property type="match status" value="3"/>
</dbReference>
<comment type="function">
    <text evidence="5">Modulates RecA activity.</text>
</comment>
<dbReference type="RefSeq" id="WP_166916651.1">
    <property type="nucleotide sequence ID" value="NZ_CP050253.1"/>
</dbReference>
<dbReference type="Pfam" id="PF21981">
    <property type="entry name" value="RecX_HTH3"/>
    <property type="match status" value="1"/>
</dbReference>
<feature type="domain" description="RecX third three-helical" evidence="7">
    <location>
        <begin position="136"/>
        <end position="175"/>
    </location>
</feature>
<dbReference type="Proteomes" id="UP000501168">
    <property type="component" value="Chromosome"/>
</dbReference>
<dbReference type="PANTHER" id="PTHR33602:SF1">
    <property type="entry name" value="REGULATORY PROTEIN RECX FAMILY PROTEIN"/>
    <property type="match status" value="1"/>
</dbReference>
<sequence length="179" mass="21112">MDISSCITSYSLILNKAVHLLAQRDYTESILRKKLQLFAFQQAQKKLSKSFESDSLEELSEQVQRAHDKVIRQVIDYCYLHHLLNDKQYIEQYLAMRSRKGYGKNHIIMDLKQKGVIPADIVSVLEEYDINWISVAKLTIEKKFKVLDKKDIKQKNRVYRFLLSRGFSQAEIQHAYQQI</sequence>
<comment type="similarity">
    <text evidence="2 5">Belongs to the RecX family.</text>
</comment>
<evidence type="ECO:0000256" key="5">
    <source>
        <dbReference type="HAMAP-Rule" id="MF_01114"/>
    </source>
</evidence>
<dbReference type="PANTHER" id="PTHR33602">
    <property type="entry name" value="REGULATORY PROTEIN RECX FAMILY PROTEIN"/>
    <property type="match status" value="1"/>
</dbReference>
<proteinExistence type="inferred from homology"/>
<dbReference type="EMBL" id="CP050253">
    <property type="protein sequence ID" value="QIQ21640.1"/>
    <property type="molecule type" value="Genomic_DNA"/>
</dbReference>
<feature type="domain" description="RecX second three-helical" evidence="6">
    <location>
        <begin position="85"/>
        <end position="121"/>
    </location>
</feature>
<dbReference type="InterPro" id="IPR003783">
    <property type="entry name" value="Regulatory_RecX"/>
</dbReference>
<keyword evidence="9" id="KW-1185">Reference proteome</keyword>
<dbReference type="AlphaFoldDB" id="A0A6G9IDI2"/>
<dbReference type="InterPro" id="IPR053924">
    <property type="entry name" value="RecX_HTH_2nd"/>
</dbReference>
<evidence type="ECO:0000259" key="7">
    <source>
        <dbReference type="Pfam" id="PF21981"/>
    </source>
</evidence>
<organism evidence="8 9">
    <name type="scientific">Zophobihabitans entericus</name>
    <dbReference type="NCBI Taxonomy" id="1635327"/>
    <lineage>
        <taxon>Bacteria</taxon>
        <taxon>Pseudomonadati</taxon>
        <taxon>Pseudomonadota</taxon>
        <taxon>Gammaproteobacteria</taxon>
        <taxon>Orbales</taxon>
        <taxon>Orbaceae</taxon>
        <taxon>Zophobihabitans</taxon>
    </lineage>
</organism>
<dbReference type="InParanoid" id="A0A6G9IDI2"/>
<dbReference type="KEGG" id="orb:IPMB12_08060"/>
<dbReference type="Pfam" id="PF02631">
    <property type="entry name" value="RecX_HTH2"/>
    <property type="match status" value="1"/>
</dbReference>
<evidence type="ECO:0000256" key="4">
    <source>
        <dbReference type="ARBA" id="ARBA00022490"/>
    </source>
</evidence>
<dbReference type="InterPro" id="IPR053925">
    <property type="entry name" value="RecX_HTH_3rd"/>
</dbReference>
<accession>A0A6G9IDI2</accession>
<evidence type="ECO:0000256" key="1">
    <source>
        <dbReference type="ARBA" id="ARBA00004496"/>
    </source>
</evidence>
<evidence type="ECO:0000313" key="8">
    <source>
        <dbReference type="EMBL" id="QIQ21640.1"/>
    </source>
</evidence>
<reference evidence="8 9" key="1">
    <citation type="submission" date="2020-03" db="EMBL/GenBank/DDBJ databases">
        <title>Complete genome sequence of Orbus sp. IPMB12 (BCRC 80908).</title>
        <authorList>
            <person name="Lo W.-S."/>
            <person name="Chang T.-H."/>
            <person name="Kuo C.-H."/>
        </authorList>
    </citation>
    <scope>NUCLEOTIDE SEQUENCE [LARGE SCALE GENOMIC DNA]</scope>
    <source>
        <strain evidence="8 9">IPMB12</strain>
    </source>
</reference>
<evidence type="ECO:0000256" key="2">
    <source>
        <dbReference type="ARBA" id="ARBA00009695"/>
    </source>
</evidence>
<dbReference type="InterPro" id="IPR036388">
    <property type="entry name" value="WH-like_DNA-bd_sf"/>
</dbReference>
<protein>
    <recommendedName>
        <fullName evidence="3 5">Regulatory protein RecX</fullName>
    </recommendedName>
</protein>
<dbReference type="GO" id="GO:0006282">
    <property type="term" value="P:regulation of DNA repair"/>
    <property type="evidence" value="ECO:0007669"/>
    <property type="project" value="UniProtKB-UniRule"/>
</dbReference>
<dbReference type="GO" id="GO:0005737">
    <property type="term" value="C:cytoplasm"/>
    <property type="evidence" value="ECO:0007669"/>
    <property type="project" value="UniProtKB-SubCell"/>
</dbReference>
<keyword evidence="4 5" id="KW-0963">Cytoplasm</keyword>
<evidence type="ECO:0000256" key="3">
    <source>
        <dbReference type="ARBA" id="ARBA00018111"/>
    </source>
</evidence>
<comment type="subcellular location">
    <subcellularLocation>
        <location evidence="1 5">Cytoplasm</location>
    </subcellularLocation>
</comment>
<name>A0A6G9IDI2_9GAMM</name>
<dbReference type="FunCoup" id="A0A6G9IDI2">
    <property type="interactions" value="69"/>
</dbReference>